<evidence type="ECO:0000256" key="9">
    <source>
        <dbReference type="SAM" id="MobiDB-lite"/>
    </source>
</evidence>
<dbReference type="RefSeq" id="XP_018080951.1">
    <property type="nucleotide sequence ID" value="XM_018225462.2"/>
</dbReference>
<dbReference type="Proteomes" id="UP000186698">
    <property type="component" value="Chromosome 1L"/>
</dbReference>
<evidence type="ECO:0000256" key="4">
    <source>
        <dbReference type="ARBA" id="ARBA00022771"/>
    </source>
</evidence>
<dbReference type="InterPro" id="IPR024161">
    <property type="entry name" value="Znf_nanos-typ"/>
</dbReference>
<evidence type="ECO:0000256" key="5">
    <source>
        <dbReference type="ARBA" id="ARBA00022833"/>
    </source>
</evidence>
<dbReference type="InterPro" id="IPR008705">
    <property type="entry name" value="Nanos/Xcar2"/>
</dbReference>
<organism evidence="10 11">
    <name type="scientific">Xenopus laevis</name>
    <name type="common">African clawed frog</name>
    <dbReference type="NCBI Taxonomy" id="8355"/>
    <lineage>
        <taxon>Eukaryota</taxon>
        <taxon>Metazoa</taxon>
        <taxon>Chordata</taxon>
        <taxon>Craniata</taxon>
        <taxon>Vertebrata</taxon>
        <taxon>Euteleostomi</taxon>
        <taxon>Amphibia</taxon>
        <taxon>Batrachia</taxon>
        <taxon>Anura</taxon>
        <taxon>Pipoidea</taxon>
        <taxon>Pipidae</taxon>
        <taxon>Xenopodinae</taxon>
        <taxon>Xenopus</taxon>
        <taxon>Xenopus</taxon>
    </lineage>
</organism>
<dbReference type="STRING" id="8355.A0A1L8HSJ1"/>
<evidence type="ECO:0000256" key="6">
    <source>
        <dbReference type="ARBA" id="ARBA00022845"/>
    </source>
</evidence>
<dbReference type="AlphaFoldDB" id="A0A1L8HSJ1"/>
<comment type="similarity">
    <text evidence="8">Belongs to the nanos family.</text>
</comment>
<dbReference type="GO" id="GO:0003729">
    <property type="term" value="F:mRNA binding"/>
    <property type="evidence" value="ECO:0000318"/>
    <property type="project" value="GO_Central"/>
</dbReference>
<dbReference type="PANTHER" id="PTHR12887">
    <property type="entry name" value="NANOS PROTEIN"/>
    <property type="match status" value="1"/>
</dbReference>
<proteinExistence type="inferred from homology"/>
<dbReference type="PROSITE" id="PS51522">
    <property type="entry name" value="ZF_NANOS"/>
    <property type="match status" value="1"/>
</dbReference>
<dbReference type="PaxDb" id="8355-A0A1L8HSJ1"/>
<dbReference type="OMA" id="SHTLRYC"/>
<evidence type="ECO:0000256" key="2">
    <source>
        <dbReference type="ARBA" id="ARBA00022490"/>
    </source>
</evidence>
<evidence type="ECO:0000256" key="1">
    <source>
        <dbReference type="ARBA" id="ARBA00004496"/>
    </source>
</evidence>
<evidence type="ECO:0000256" key="7">
    <source>
        <dbReference type="ARBA" id="ARBA00022884"/>
    </source>
</evidence>
<keyword evidence="4 8" id="KW-0863">Zinc-finger</keyword>
<gene>
    <name evidence="11" type="primary">LOC108696259</name>
</gene>
<keyword evidence="7 8" id="KW-0694">RNA-binding</keyword>
<dbReference type="Gene3D" id="4.10.60.30">
    <property type="entry name" value="Nanos, RNA-binding domain"/>
    <property type="match status" value="1"/>
</dbReference>
<keyword evidence="3" id="KW-0479">Metal-binding</keyword>
<dbReference type="GO" id="GO:0048471">
    <property type="term" value="C:perinuclear region of cytoplasm"/>
    <property type="evidence" value="ECO:0000318"/>
    <property type="project" value="GO_Central"/>
</dbReference>
<evidence type="ECO:0000313" key="10">
    <source>
        <dbReference type="Proteomes" id="UP000186698"/>
    </source>
</evidence>
<evidence type="ECO:0000256" key="8">
    <source>
        <dbReference type="PROSITE-ProRule" id="PRU00855"/>
    </source>
</evidence>
<dbReference type="Pfam" id="PF05741">
    <property type="entry name" value="zf-nanos"/>
    <property type="match status" value="1"/>
</dbReference>
<dbReference type="GO" id="GO:0048477">
    <property type="term" value="P:oogenesis"/>
    <property type="evidence" value="ECO:0000318"/>
    <property type="project" value="GO_Central"/>
</dbReference>
<sequence length="282" mass="31080">MAFEPWKDYLQLGALVQTMARERRIHGQQQVSLFNTAGEESASLPVMEVPNQSGNATAQLLLARKPTDVPRLYCPQEEATSFFIQKMDNKKGNCSPKPTATTNCFKVPASDIQVEEDKTFQILLEPKLDGNFNNRPAHKTQAVKDTCLQVQQRANKIETGTPEPPSPSTRCASNANPHGEGSNAGDKLNNPDTQSSVKEQGATGKFCIFCKHNGESSRVFTSHTLRNANGSVICPVLWKYTCPLCGATGDLSHTLRYCPFNDEKGCLYDKSRRNSSGSLPRR</sequence>
<dbReference type="InterPro" id="IPR038129">
    <property type="entry name" value="Nanos_sf"/>
</dbReference>
<dbReference type="GO" id="GO:0017148">
    <property type="term" value="P:negative regulation of translation"/>
    <property type="evidence" value="ECO:0000318"/>
    <property type="project" value="GO_Central"/>
</dbReference>
<keyword evidence="5" id="KW-0862">Zinc</keyword>
<dbReference type="GeneID" id="108696259"/>
<dbReference type="KEGG" id="xla:108696259"/>
<keyword evidence="2" id="KW-0963">Cytoplasm</keyword>
<keyword evidence="6 8" id="KW-0810">Translation regulation</keyword>
<feature type="region of interest" description="Disordered" evidence="9">
    <location>
        <begin position="157"/>
        <end position="198"/>
    </location>
</feature>
<evidence type="ECO:0000256" key="3">
    <source>
        <dbReference type="ARBA" id="ARBA00022723"/>
    </source>
</evidence>
<dbReference type="OrthoDB" id="5864971at2759"/>
<comment type="subcellular location">
    <subcellularLocation>
        <location evidence="1">Cytoplasm</location>
    </subcellularLocation>
</comment>
<reference evidence="11" key="1">
    <citation type="submission" date="2025-08" db="UniProtKB">
        <authorList>
            <consortium name="RefSeq"/>
        </authorList>
    </citation>
    <scope>IDENTIFICATION</scope>
    <source>
        <strain evidence="11">J_2021</strain>
        <tissue evidence="11">Erythrocytes</tissue>
    </source>
</reference>
<name>A0A1L8HSJ1_XENLA</name>
<accession>A0A1L8HSJ1</accession>
<dbReference type="GO" id="GO:0008270">
    <property type="term" value="F:zinc ion binding"/>
    <property type="evidence" value="ECO:0007669"/>
    <property type="project" value="UniProtKB-KW"/>
</dbReference>
<protein>
    <submittedName>
        <fullName evidence="11">Uncharacterized protein LOC108696259</fullName>
    </submittedName>
</protein>
<evidence type="ECO:0000313" key="11">
    <source>
        <dbReference type="RefSeq" id="XP_018080951.1"/>
    </source>
</evidence>
<keyword evidence="10" id="KW-1185">Reference proteome</keyword>